<dbReference type="CDD" id="cd10031">
    <property type="entry name" value="UDG-F5_TTUDGB_like"/>
    <property type="match status" value="1"/>
</dbReference>
<evidence type="ECO:0000256" key="1">
    <source>
        <dbReference type="ARBA" id="ARBA00022485"/>
    </source>
</evidence>
<organism evidence="11 12">
    <name type="scientific">Tectimicrobiota bacterium</name>
    <dbReference type="NCBI Taxonomy" id="2528274"/>
    <lineage>
        <taxon>Bacteria</taxon>
        <taxon>Pseudomonadati</taxon>
        <taxon>Nitrospinota/Tectimicrobiota group</taxon>
        <taxon>Candidatus Tectimicrobiota</taxon>
    </lineage>
</organism>
<dbReference type="GO" id="GO:0033958">
    <property type="term" value="F:DNA-deoxyinosine glycosylase activity"/>
    <property type="evidence" value="ECO:0007669"/>
    <property type="project" value="InterPro"/>
</dbReference>
<accession>A0A932M0G2</accession>
<keyword evidence="2" id="KW-0479">Metal-binding</keyword>
<evidence type="ECO:0000313" key="12">
    <source>
        <dbReference type="Proteomes" id="UP000741360"/>
    </source>
</evidence>
<comment type="caution">
    <text evidence="11">The sequence shown here is derived from an EMBL/GenBank/DDBJ whole genome shotgun (WGS) entry which is preliminary data.</text>
</comment>
<protein>
    <recommendedName>
        <fullName evidence="9">Type-5 uracil-DNA glycosylase</fullName>
    </recommendedName>
</protein>
<reference evidence="11" key="1">
    <citation type="submission" date="2020-07" db="EMBL/GenBank/DDBJ databases">
        <title>Huge and variable diversity of episymbiotic CPR bacteria and DPANN archaea in groundwater ecosystems.</title>
        <authorList>
            <person name="He C.Y."/>
            <person name="Keren R."/>
            <person name="Whittaker M."/>
            <person name="Farag I.F."/>
            <person name="Doudna J."/>
            <person name="Cate J.H.D."/>
            <person name="Banfield J.F."/>
        </authorList>
    </citation>
    <scope>NUCLEOTIDE SEQUENCE</scope>
    <source>
        <strain evidence="11">NC_groundwater_717_Ag_S-0.2um_59_8</strain>
    </source>
</reference>
<evidence type="ECO:0000259" key="10">
    <source>
        <dbReference type="SMART" id="SM00986"/>
    </source>
</evidence>
<keyword evidence="1" id="KW-0004">4Fe-4S</keyword>
<evidence type="ECO:0000256" key="7">
    <source>
        <dbReference type="ARBA" id="ARBA00023204"/>
    </source>
</evidence>
<evidence type="ECO:0000256" key="6">
    <source>
        <dbReference type="ARBA" id="ARBA00023014"/>
    </source>
</evidence>
<keyword evidence="3" id="KW-0227">DNA damage</keyword>
<comment type="similarity">
    <text evidence="8">Belongs to the uracil-DNA glycosylase (UDG) superfamily. Type 5 (UDGb) family.</text>
</comment>
<dbReference type="PANTHER" id="PTHR33693:SF3">
    <property type="entry name" value="TYPE-5 URACIL-DNA GLYCOSYLASE"/>
    <property type="match status" value="1"/>
</dbReference>
<dbReference type="GO" id="GO:0006284">
    <property type="term" value="P:base-excision repair"/>
    <property type="evidence" value="ECO:0007669"/>
    <property type="project" value="InterPro"/>
</dbReference>
<dbReference type="PANTHER" id="PTHR33693">
    <property type="entry name" value="TYPE-5 URACIL-DNA GLYCOSYLASE"/>
    <property type="match status" value="1"/>
</dbReference>
<proteinExistence type="inferred from homology"/>
<dbReference type="GO" id="GO:0004844">
    <property type="term" value="F:uracil DNA N-glycosylase activity"/>
    <property type="evidence" value="ECO:0007669"/>
    <property type="project" value="InterPro"/>
</dbReference>
<keyword evidence="5" id="KW-0408">Iron</keyword>
<dbReference type="InterPro" id="IPR051536">
    <property type="entry name" value="UDG_Type-4/5"/>
</dbReference>
<evidence type="ECO:0000256" key="5">
    <source>
        <dbReference type="ARBA" id="ARBA00023004"/>
    </source>
</evidence>
<dbReference type="Proteomes" id="UP000741360">
    <property type="component" value="Unassembled WGS sequence"/>
</dbReference>
<dbReference type="SMART" id="SM00986">
    <property type="entry name" value="UDG"/>
    <property type="match status" value="1"/>
</dbReference>
<keyword evidence="7" id="KW-0234">DNA repair</keyword>
<sequence length="229" mass="26238">MRDSELLRLEKTIICCRRCPRLVRYREEVARTKRRQYQNWEYWGRPLPGFGDPKARLLVVGLAPAAHGANRTGRLFTGDRSGDWLYEALYRFGFANQPTATSRQDGLKLKDCYITAIVRCAPPQNKPTLQEQNNCRPYLLEEIPLLKKVRVVIALGQMAFAGYLRARKELDLSLPGPLPRFAHGSRTDFGDRMTLLGSYHPSQQNTFTGRLTAPMFHKVFATARHLLPH</sequence>
<evidence type="ECO:0000256" key="4">
    <source>
        <dbReference type="ARBA" id="ARBA00022801"/>
    </source>
</evidence>
<dbReference type="GO" id="GO:0051539">
    <property type="term" value="F:4 iron, 4 sulfur cluster binding"/>
    <property type="evidence" value="ECO:0007669"/>
    <property type="project" value="UniProtKB-KW"/>
</dbReference>
<dbReference type="InterPro" id="IPR044147">
    <property type="entry name" value="UdgB-like"/>
</dbReference>
<evidence type="ECO:0000256" key="3">
    <source>
        <dbReference type="ARBA" id="ARBA00022763"/>
    </source>
</evidence>
<dbReference type="InterPro" id="IPR036895">
    <property type="entry name" value="Uracil-DNA_glycosylase-like_sf"/>
</dbReference>
<dbReference type="AlphaFoldDB" id="A0A932M0G2"/>
<feature type="domain" description="Uracil-DNA glycosylase-like" evidence="10">
    <location>
        <begin position="48"/>
        <end position="220"/>
    </location>
</feature>
<name>A0A932M0G2_UNCTE</name>
<evidence type="ECO:0000256" key="9">
    <source>
        <dbReference type="ARBA" id="ARBA00023887"/>
    </source>
</evidence>
<dbReference type="GO" id="GO:0046872">
    <property type="term" value="F:metal ion binding"/>
    <property type="evidence" value="ECO:0007669"/>
    <property type="project" value="UniProtKB-KW"/>
</dbReference>
<evidence type="ECO:0000256" key="8">
    <source>
        <dbReference type="ARBA" id="ARBA00023779"/>
    </source>
</evidence>
<dbReference type="Pfam" id="PF03167">
    <property type="entry name" value="UDG"/>
    <property type="match status" value="1"/>
</dbReference>
<gene>
    <name evidence="11" type="ORF">HYY65_08440</name>
</gene>
<evidence type="ECO:0000313" key="11">
    <source>
        <dbReference type="EMBL" id="MBI3015068.1"/>
    </source>
</evidence>
<dbReference type="SUPFAM" id="SSF52141">
    <property type="entry name" value="Uracil-DNA glycosylase-like"/>
    <property type="match status" value="1"/>
</dbReference>
<dbReference type="SMART" id="SM00987">
    <property type="entry name" value="UreE_C"/>
    <property type="match status" value="1"/>
</dbReference>
<keyword evidence="6" id="KW-0411">Iron-sulfur</keyword>
<dbReference type="EMBL" id="JACPSX010000161">
    <property type="protein sequence ID" value="MBI3015068.1"/>
    <property type="molecule type" value="Genomic_DNA"/>
</dbReference>
<dbReference type="Gene3D" id="3.40.470.10">
    <property type="entry name" value="Uracil-DNA glycosylase-like domain"/>
    <property type="match status" value="1"/>
</dbReference>
<keyword evidence="4" id="KW-0378">Hydrolase</keyword>
<dbReference type="InterPro" id="IPR005122">
    <property type="entry name" value="Uracil-DNA_glycosylase-like"/>
</dbReference>
<evidence type="ECO:0000256" key="2">
    <source>
        <dbReference type="ARBA" id="ARBA00022723"/>
    </source>
</evidence>